<accession>A0A8J6HRM2</accession>
<protein>
    <recommendedName>
        <fullName evidence="7">Protein ELYS</fullName>
    </recommendedName>
</protein>
<name>A0A8J6HRM2_TENMO</name>
<feature type="domain" description="ELYS-like" evidence="3">
    <location>
        <begin position="753"/>
        <end position="982"/>
    </location>
</feature>
<evidence type="ECO:0000313" key="6">
    <source>
        <dbReference type="Proteomes" id="UP000719412"/>
    </source>
</evidence>
<dbReference type="InterPro" id="IPR052620">
    <property type="entry name" value="ELYS/MEL-28_NucAsmblyFactor"/>
</dbReference>
<reference evidence="5" key="2">
    <citation type="submission" date="2021-08" db="EMBL/GenBank/DDBJ databases">
        <authorList>
            <person name="Eriksson T."/>
        </authorList>
    </citation>
    <scope>NUCLEOTIDE SEQUENCE</scope>
    <source>
        <strain evidence="5">Stoneville</strain>
        <tissue evidence="5">Whole head</tissue>
    </source>
</reference>
<reference evidence="5" key="1">
    <citation type="journal article" date="2020" name="J Insects Food Feed">
        <title>The yellow mealworm (Tenebrio molitor) genome: a resource for the emerging insects as food and feed industry.</title>
        <authorList>
            <person name="Eriksson T."/>
            <person name="Andere A."/>
            <person name="Kelstrup H."/>
            <person name="Emery V."/>
            <person name="Picard C."/>
        </authorList>
    </citation>
    <scope>NUCLEOTIDE SEQUENCE</scope>
    <source>
        <strain evidence="5">Stoneville</strain>
        <tissue evidence="5">Whole head</tissue>
    </source>
</reference>
<keyword evidence="2" id="KW-0539">Nucleus</keyword>
<keyword evidence="6" id="KW-1185">Reference proteome</keyword>
<dbReference type="PANTHER" id="PTHR21583:SF8">
    <property type="entry name" value="PROTEIN ELYS"/>
    <property type="match status" value="1"/>
</dbReference>
<dbReference type="Pfam" id="PF16687">
    <property type="entry name" value="ELYS-bb"/>
    <property type="match status" value="1"/>
</dbReference>
<dbReference type="InterPro" id="IPR025151">
    <property type="entry name" value="ELYS_dom"/>
</dbReference>
<feature type="domain" description="ELYS beta-propeller" evidence="4">
    <location>
        <begin position="6"/>
        <end position="512"/>
    </location>
</feature>
<sequence>MSISVSKIVNLSQAALKFLVRDELEDEPVQEFKTIGGVFSNSDYAWFANGPGLEIVDTKTGSKVGAWTFGWVLRDSNTEVVCVDEIQRPHGRLPLLAVGVDCDLSGGMICIFDFISSKIIRAVHISDKITNLHVVDAGYDIFTLPGPLRNFDGVIAVGTARGDVFLVDICRQICDEARTAGEFRDELNPCQLSNITSRDINKIEFHKEFAIRNSHHLAIHLNIVFEKSKHFVLKGPKGDDRIHVNKDEVTVSALYYCPQLGSLLVGYNFGALQLYNLMTLELVYTSPVCDEHIPISHFAVQEPADDPRPVCYIWAMYSGSEQYPTCLPLAVMYAFCYNTKEYHEGYGFLYQDFSSAAVQYQTELGVSEGHNRLSKPRGGVCLKLNSIIQGSANKEGPPYDSSEDGLTLCVFVWSVWFSNMETDTFLAVFDLNQWYKQQMPNVPNPQFCPTYMIQIHLNDLINSATNKSLPIVDVHLDENSLQQFAGAQRLEEYFYPNSLSFGLTCLRENDVVFLHNKGVQKALLAQIESSGPLCLIEPAEVYQEIIGLGLIPLFLDLPVNTPISTNQQREVILGAALENRLMGWLCKCASEWANGSFLSTGCSLDFLINWAFQRAATLKTQCDNYCVPLFDYSQLRPDNNTNNLLNSCIRQLKHLCSLYTFVTTKLSMFVSNRDVIAEQFNSLQTVSVYFEVLQWLLNVGLLPECPITAYPRSDDLERINAPYPAEMLTEFYNHRRALLKILNEEKFSSSESVLFIDTLIERECGGKLLQEQWRNDGGNGLYPPPSLQALLRTYLVDNVDLSYKHLVVIYVFLDLAMTLDQERYKPVITYLIKFPAVFKVSPSVIKITQAFWQLDHCDYNTAMGLLLDPLISSKDLTHWHHKVALRSLMLQKQHNFALLYLQVRKPVLTDDDDVLTRISLYVSNNMLDEAFYFEKHFTDEVRRNKFLSHFFNECKKNDKLKSLIYRSLTLADENFFLKYLTNSNQSEAEDLHVYYHVLRSHFMEAFESHQRTVPNQIETQGLVGQENAIPRDKLVYNLKKLLPDVNRNLINLCHKERNNVWQQVSIPTPMSVFVHNLNENVQYKSTLIGAALAKAKQTFSETVSKKFRLDTEGTPFLRTPTVSVGSRRYRRAVVVVQPRVISVDQDEVDVLSPPSAKRLKLSPRRNTPLSASIPCRLETPIVKRKTPRVCEQERKTPTPHSILKVKKLINHTPSKTDVQFEDDFKEFEKLEYTPVSKKSGLGLSPRKSLSRASPVVRFEGLKSSSSSTLNNTLSLSDKLAESSTGNWRLRQLIGINMLIQISCHNLQSISLQIVTLCV</sequence>
<comment type="caution">
    <text evidence="5">The sequence shown here is derived from an EMBL/GenBank/DDBJ whole genome shotgun (WGS) entry which is preliminary data.</text>
</comment>
<evidence type="ECO:0000259" key="3">
    <source>
        <dbReference type="Pfam" id="PF13934"/>
    </source>
</evidence>
<dbReference type="EMBL" id="JABDTM020015679">
    <property type="protein sequence ID" value="KAH0819072.1"/>
    <property type="molecule type" value="Genomic_DNA"/>
</dbReference>
<dbReference type="InterPro" id="IPR032040">
    <property type="entry name" value="ELYS-bb"/>
</dbReference>
<gene>
    <name evidence="5" type="ORF">GEV33_003721</name>
</gene>
<evidence type="ECO:0000259" key="4">
    <source>
        <dbReference type="Pfam" id="PF16687"/>
    </source>
</evidence>
<evidence type="ECO:0000313" key="5">
    <source>
        <dbReference type="EMBL" id="KAH0819072.1"/>
    </source>
</evidence>
<evidence type="ECO:0000256" key="2">
    <source>
        <dbReference type="ARBA" id="ARBA00023242"/>
    </source>
</evidence>
<proteinExistence type="predicted"/>
<dbReference type="GO" id="GO:0005634">
    <property type="term" value="C:nucleus"/>
    <property type="evidence" value="ECO:0007669"/>
    <property type="project" value="UniProtKB-SubCell"/>
</dbReference>
<evidence type="ECO:0000256" key="1">
    <source>
        <dbReference type="ARBA" id="ARBA00004123"/>
    </source>
</evidence>
<dbReference type="Proteomes" id="UP000719412">
    <property type="component" value="Unassembled WGS sequence"/>
</dbReference>
<dbReference type="PANTHER" id="PTHR21583">
    <property type="entry name" value="ELYS PROTEIN"/>
    <property type="match status" value="1"/>
</dbReference>
<comment type="subcellular location">
    <subcellularLocation>
        <location evidence="1">Nucleus</location>
    </subcellularLocation>
</comment>
<evidence type="ECO:0008006" key="7">
    <source>
        <dbReference type="Google" id="ProtNLM"/>
    </source>
</evidence>
<organism evidence="5 6">
    <name type="scientific">Tenebrio molitor</name>
    <name type="common">Yellow mealworm beetle</name>
    <dbReference type="NCBI Taxonomy" id="7067"/>
    <lineage>
        <taxon>Eukaryota</taxon>
        <taxon>Metazoa</taxon>
        <taxon>Ecdysozoa</taxon>
        <taxon>Arthropoda</taxon>
        <taxon>Hexapoda</taxon>
        <taxon>Insecta</taxon>
        <taxon>Pterygota</taxon>
        <taxon>Neoptera</taxon>
        <taxon>Endopterygota</taxon>
        <taxon>Coleoptera</taxon>
        <taxon>Polyphaga</taxon>
        <taxon>Cucujiformia</taxon>
        <taxon>Tenebrionidae</taxon>
        <taxon>Tenebrio</taxon>
    </lineage>
</organism>
<dbReference type="Pfam" id="PF13934">
    <property type="entry name" value="ELYS"/>
    <property type="match status" value="1"/>
</dbReference>